<sequence length="67" mass="7457">MDWIDTHPDIYNKARELDDGLNEVDQTIWDFMKDAASDIPDLEIPTRMNSVVSSVAGLFRSSGGNSV</sequence>
<name>A0A1X6Y6W3_9RHOB</name>
<evidence type="ECO:0000313" key="2">
    <source>
        <dbReference type="Proteomes" id="UP000194012"/>
    </source>
</evidence>
<keyword evidence="2" id="KW-1185">Reference proteome</keyword>
<accession>A0A1X6Y6W3</accession>
<evidence type="ECO:0000313" key="1">
    <source>
        <dbReference type="EMBL" id="SLN12458.1"/>
    </source>
</evidence>
<dbReference type="AlphaFoldDB" id="A0A1X6Y6W3"/>
<organism evidence="1 2">
    <name type="scientific">Roseovarius gaetbuli</name>
    <dbReference type="NCBI Taxonomy" id="1356575"/>
    <lineage>
        <taxon>Bacteria</taxon>
        <taxon>Pseudomonadati</taxon>
        <taxon>Pseudomonadota</taxon>
        <taxon>Alphaproteobacteria</taxon>
        <taxon>Rhodobacterales</taxon>
        <taxon>Roseobacteraceae</taxon>
        <taxon>Roseovarius</taxon>
    </lineage>
</organism>
<gene>
    <name evidence="1" type="ORF">ROG8370_00251</name>
</gene>
<dbReference type="Proteomes" id="UP000194012">
    <property type="component" value="Unassembled WGS sequence"/>
</dbReference>
<reference evidence="2" key="1">
    <citation type="submission" date="2017-03" db="EMBL/GenBank/DDBJ databases">
        <authorList>
            <person name="Rodrigo-Torres L."/>
            <person name="Arahal R.D."/>
            <person name="Lucena T."/>
        </authorList>
    </citation>
    <scope>NUCLEOTIDE SEQUENCE [LARGE SCALE GENOMIC DNA]</scope>
    <source>
        <strain evidence="2">CECT 8370</strain>
    </source>
</reference>
<dbReference type="RefSeq" id="WP_139838014.1">
    <property type="nucleotide sequence ID" value="NZ_FWFJ01000002.1"/>
</dbReference>
<dbReference type="EMBL" id="FWFJ01000002">
    <property type="protein sequence ID" value="SLN12458.1"/>
    <property type="molecule type" value="Genomic_DNA"/>
</dbReference>
<proteinExistence type="predicted"/>
<dbReference type="OrthoDB" id="7845998at2"/>
<protein>
    <submittedName>
        <fullName evidence="1">Uncharacterized protein</fullName>
    </submittedName>
</protein>